<sequence>NYVLWKCGIQHRDPSANNLMFRRLPDETLVGVLNDWDLANIEGSAPHTGLERTGTIPFMALELLRNEYWTGNIERRYEHDL</sequence>
<gene>
    <name evidence="1" type="ORF">BV25DRAFT_1788258</name>
</gene>
<name>A0ACB8SET0_9AGAM</name>
<reference evidence="1" key="1">
    <citation type="submission" date="2021-03" db="EMBL/GenBank/DDBJ databases">
        <authorList>
            <consortium name="DOE Joint Genome Institute"/>
            <person name="Ahrendt S."/>
            <person name="Looney B.P."/>
            <person name="Miyauchi S."/>
            <person name="Morin E."/>
            <person name="Drula E."/>
            <person name="Courty P.E."/>
            <person name="Chicoki N."/>
            <person name="Fauchery L."/>
            <person name="Kohler A."/>
            <person name="Kuo A."/>
            <person name="Labutti K."/>
            <person name="Pangilinan J."/>
            <person name="Lipzen A."/>
            <person name="Riley R."/>
            <person name="Andreopoulos W."/>
            <person name="He G."/>
            <person name="Johnson J."/>
            <person name="Barry K.W."/>
            <person name="Grigoriev I.V."/>
            <person name="Nagy L."/>
            <person name="Hibbett D."/>
            <person name="Henrissat B."/>
            <person name="Matheny P.B."/>
            <person name="Labbe J."/>
            <person name="Martin F."/>
        </authorList>
    </citation>
    <scope>NUCLEOTIDE SEQUENCE</scope>
    <source>
        <strain evidence="1">HHB10654</strain>
    </source>
</reference>
<proteinExistence type="predicted"/>
<organism evidence="1 2">
    <name type="scientific">Artomyces pyxidatus</name>
    <dbReference type="NCBI Taxonomy" id="48021"/>
    <lineage>
        <taxon>Eukaryota</taxon>
        <taxon>Fungi</taxon>
        <taxon>Dikarya</taxon>
        <taxon>Basidiomycota</taxon>
        <taxon>Agaricomycotina</taxon>
        <taxon>Agaricomycetes</taxon>
        <taxon>Russulales</taxon>
        <taxon>Auriscalpiaceae</taxon>
        <taxon>Artomyces</taxon>
    </lineage>
</organism>
<protein>
    <submittedName>
        <fullName evidence="1">Uncharacterized protein</fullName>
    </submittedName>
</protein>
<keyword evidence="2" id="KW-1185">Reference proteome</keyword>
<evidence type="ECO:0000313" key="1">
    <source>
        <dbReference type="EMBL" id="KAI0054854.1"/>
    </source>
</evidence>
<comment type="caution">
    <text evidence="1">The sequence shown here is derived from an EMBL/GenBank/DDBJ whole genome shotgun (WGS) entry which is preliminary data.</text>
</comment>
<feature type="non-terminal residue" evidence="1">
    <location>
        <position position="81"/>
    </location>
</feature>
<accession>A0ACB8SET0</accession>
<reference evidence="1" key="2">
    <citation type="journal article" date="2022" name="New Phytol.">
        <title>Evolutionary transition to the ectomycorrhizal habit in the genomes of a hyperdiverse lineage of mushroom-forming fungi.</title>
        <authorList>
            <person name="Looney B."/>
            <person name="Miyauchi S."/>
            <person name="Morin E."/>
            <person name="Drula E."/>
            <person name="Courty P.E."/>
            <person name="Kohler A."/>
            <person name="Kuo A."/>
            <person name="LaButti K."/>
            <person name="Pangilinan J."/>
            <person name="Lipzen A."/>
            <person name="Riley R."/>
            <person name="Andreopoulos W."/>
            <person name="He G."/>
            <person name="Johnson J."/>
            <person name="Nolan M."/>
            <person name="Tritt A."/>
            <person name="Barry K.W."/>
            <person name="Grigoriev I.V."/>
            <person name="Nagy L.G."/>
            <person name="Hibbett D."/>
            <person name="Henrissat B."/>
            <person name="Matheny P.B."/>
            <person name="Labbe J."/>
            <person name="Martin F.M."/>
        </authorList>
    </citation>
    <scope>NUCLEOTIDE SEQUENCE</scope>
    <source>
        <strain evidence="1">HHB10654</strain>
    </source>
</reference>
<evidence type="ECO:0000313" key="2">
    <source>
        <dbReference type="Proteomes" id="UP000814140"/>
    </source>
</evidence>
<dbReference type="EMBL" id="MU277338">
    <property type="protein sequence ID" value="KAI0054854.1"/>
    <property type="molecule type" value="Genomic_DNA"/>
</dbReference>
<dbReference type="Proteomes" id="UP000814140">
    <property type="component" value="Unassembled WGS sequence"/>
</dbReference>
<feature type="non-terminal residue" evidence="1">
    <location>
        <position position="1"/>
    </location>
</feature>